<feature type="compositionally biased region" description="Basic and acidic residues" evidence="1">
    <location>
        <begin position="27"/>
        <end position="40"/>
    </location>
</feature>
<reference evidence="2 3" key="1">
    <citation type="submission" date="2023-05" db="EMBL/GenBank/DDBJ databases">
        <title>B98-5 Cell Line De Novo Hybrid Assembly: An Optical Mapping Approach.</title>
        <authorList>
            <person name="Kananen K."/>
            <person name="Auerbach J.A."/>
            <person name="Kautto E."/>
            <person name="Blachly J.S."/>
        </authorList>
    </citation>
    <scope>NUCLEOTIDE SEQUENCE [LARGE SCALE GENOMIC DNA]</scope>
    <source>
        <strain evidence="2">B95-8</strain>
        <tissue evidence="2">Cell line</tissue>
    </source>
</reference>
<organism evidence="2 3">
    <name type="scientific">Saguinus oedipus</name>
    <name type="common">Cotton-top tamarin</name>
    <name type="synonym">Oedipomidas oedipus</name>
    <dbReference type="NCBI Taxonomy" id="9490"/>
    <lineage>
        <taxon>Eukaryota</taxon>
        <taxon>Metazoa</taxon>
        <taxon>Chordata</taxon>
        <taxon>Craniata</taxon>
        <taxon>Vertebrata</taxon>
        <taxon>Euteleostomi</taxon>
        <taxon>Mammalia</taxon>
        <taxon>Eutheria</taxon>
        <taxon>Euarchontoglires</taxon>
        <taxon>Primates</taxon>
        <taxon>Haplorrhini</taxon>
        <taxon>Platyrrhini</taxon>
        <taxon>Cebidae</taxon>
        <taxon>Callitrichinae</taxon>
        <taxon>Saguinus</taxon>
    </lineage>
</organism>
<feature type="region of interest" description="Disordered" evidence="1">
    <location>
        <begin position="22"/>
        <end position="56"/>
    </location>
</feature>
<proteinExistence type="predicted"/>
<sequence>MRICFLPKRREKREEIPLGYGCATSRGGRDDFNRGPDRPLQRGQNRVTAAPSPCTSGAVRATALPRAGDWPVSLTCFSRRHHRPDTAPKAERGQLTHAYWKTDKVPQYLASSLPSRDEGIVGVTVLVSGKAS</sequence>
<accession>A0ABQ9U5L7</accession>
<dbReference type="EMBL" id="JASSZA010000016">
    <property type="protein sequence ID" value="KAK2091657.1"/>
    <property type="molecule type" value="Genomic_DNA"/>
</dbReference>
<evidence type="ECO:0000256" key="1">
    <source>
        <dbReference type="SAM" id="MobiDB-lite"/>
    </source>
</evidence>
<evidence type="ECO:0000313" key="2">
    <source>
        <dbReference type="EMBL" id="KAK2091657.1"/>
    </source>
</evidence>
<keyword evidence="3" id="KW-1185">Reference proteome</keyword>
<comment type="caution">
    <text evidence="2">The sequence shown here is derived from an EMBL/GenBank/DDBJ whole genome shotgun (WGS) entry which is preliminary data.</text>
</comment>
<dbReference type="Proteomes" id="UP001266305">
    <property type="component" value="Unassembled WGS sequence"/>
</dbReference>
<gene>
    <name evidence="2" type="ORF">P7K49_030941</name>
</gene>
<evidence type="ECO:0000313" key="3">
    <source>
        <dbReference type="Proteomes" id="UP001266305"/>
    </source>
</evidence>
<name>A0ABQ9U5L7_SAGOE</name>
<protein>
    <submittedName>
        <fullName evidence="2">Uncharacterized protein</fullName>
    </submittedName>
</protein>